<proteinExistence type="inferred from homology"/>
<accession>A0A174AWT4</accession>
<dbReference type="GO" id="GO:0004575">
    <property type="term" value="F:sucrose alpha-glucosidase activity"/>
    <property type="evidence" value="ECO:0007669"/>
    <property type="project" value="TreeGrafter"/>
</dbReference>
<dbReference type="InterPro" id="IPR013148">
    <property type="entry name" value="Glyco_hydro_32_N"/>
</dbReference>
<evidence type="ECO:0000256" key="1">
    <source>
        <dbReference type="ARBA" id="ARBA00009902"/>
    </source>
</evidence>
<dbReference type="Pfam" id="PF00251">
    <property type="entry name" value="Glyco_hydro_32N"/>
    <property type="match status" value="1"/>
</dbReference>
<dbReference type="Proteomes" id="UP000095706">
    <property type="component" value="Unassembled WGS sequence"/>
</dbReference>
<gene>
    <name evidence="7" type="primary">sacC_1</name>
    <name evidence="7" type="ORF">ERS852406_00922</name>
    <name evidence="8" type="ORF">L0N21_12685</name>
</gene>
<sequence>MSKQGKRDFRPNIHFTPEKNWNNDPNGLIYIDGIWHLYYQHNPNDVVWGPMHWGHAVSKDLIHWEHLPVALYPDEIGTMYSGSMAYDENNSSGFAKYGEKPMVAVYTAHNMETGLEQQCIAYSLDQGKHFEKYYGNPVIKNPGVPDFRDPRVFWNDKKDCWSLVLASGDHAEFYASQDLKNWKKTGEFGVGVNKVPTVWECTDLIRVKTGNEFDGFKWILIVSMIHPGTEGRANIQYFVGDFDGDTFQCTEITNEPLWIDFGFDNYAGVTYGNYDRPVYLGWGVNPLYANFVPTGEYSGLMTLPRELSLCETEEGYRLKTKPFGIDEYRAGAFPIGNQKPLLTESFGLLVQGNFGRIALKNSRGEEVVIEVTVDSITVDRSKSGDLSYFDDVDPKLFKKEDLLVSTTKRYMRGNVNMEIIFDVSYLEIYADGGLETASVCVYPDAPYQVVSTDGDLEVKMYTIKK</sequence>
<dbReference type="Proteomes" id="UP001199915">
    <property type="component" value="Unassembled WGS sequence"/>
</dbReference>
<dbReference type="PANTHER" id="PTHR42800">
    <property type="entry name" value="EXOINULINASE INUD (AFU_ORTHOLOGUE AFUA_5G00480)"/>
    <property type="match status" value="1"/>
</dbReference>
<evidence type="ECO:0000313" key="8">
    <source>
        <dbReference type="EMBL" id="MCG4766357.1"/>
    </source>
</evidence>
<dbReference type="RefSeq" id="WP_055226699.1">
    <property type="nucleotide sequence ID" value="NZ_CYYV01000004.1"/>
</dbReference>
<dbReference type="GO" id="GO:0051669">
    <property type="term" value="F:fructan beta-fructosidase activity"/>
    <property type="evidence" value="ECO:0007669"/>
    <property type="project" value="UniProtKB-EC"/>
</dbReference>
<evidence type="ECO:0000259" key="6">
    <source>
        <dbReference type="Pfam" id="PF08244"/>
    </source>
</evidence>
<keyword evidence="2 4" id="KW-0378">Hydrolase</keyword>
<evidence type="ECO:0000313" key="9">
    <source>
        <dbReference type="Proteomes" id="UP000095706"/>
    </source>
</evidence>
<reference evidence="7 9" key="1">
    <citation type="submission" date="2015-09" db="EMBL/GenBank/DDBJ databases">
        <authorList>
            <consortium name="Pathogen Informatics"/>
        </authorList>
    </citation>
    <scope>NUCLEOTIDE SEQUENCE [LARGE SCALE GENOMIC DNA]</scope>
    <source>
        <strain evidence="7 9">2789STDY5608849</strain>
    </source>
</reference>
<keyword evidence="3 4" id="KW-0326">Glycosidase</keyword>
<dbReference type="InterPro" id="IPR013320">
    <property type="entry name" value="ConA-like_dom_sf"/>
</dbReference>
<dbReference type="GO" id="GO:0005987">
    <property type="term" value="P:sucrose catabolic process"/>
    <property type="evidence" value="ECO:0007669"/>
    <property type="project" value="TreeGrafter"/>
</dbReference>
<dbReference type="EMBL" id="JAKNFS010000017">
    <property type="protein sequence ID" value="MCG4766357.1"/>
    <property type="molecule type" value="Genomic_DNA"/>
</dbReference>
<dbReference type="EC" id="3.2.1.80" evidence="7"/>
<dbReference type="PANTHER" id="PTHR42800:SF1">
    <property type="entry name" value="EXOINULINASE INUD (AFU_ORTHOLOGUE AFUA_5G00480)"/>
    <property type="match status" value="1"/>
</dbReference>
<protein>
    <submittedName>
        <fullName evidence="8">Glycoside hydrolase family 32 protein</fullName>
    </submittedName>
    <submittedName>
        <fullName evidence="7">Levanase</fullName>
        <ecNumber evidence="7">3.2.1.80</ecNumber>
    </submittedName>
</protein>
<dbReference type="InterPro" id="IPR013189">
    <property type="entry name" value="Glyco_hydro_32_C"/>
</dbReference>
<dbReference type="InterPro" id="IPR001362">
    <property type="entry name" value="Glyco_hydro_32"/>
</dbReference>
<dbReference type="Pfam" id="PF08244">
    <property type="entry name" value="Glyco_hydro_32C"/>
    <property type="match status" value="1"/>
</dbReference>
<feature type="domain" description="Glycosyl hydrolase family 32 C-terminal" evidence="6">
    <location>
        <begin position="345"/>
        <end position="463"/>
    </location>
</feature>
<dbReference type="GO" id="GO:0005737">
    <property type="term" value="C:cytoplasm"/>
    <property type="evidence" value="ECO:0007669"/>
    <property type="project" value="TreeGrafter"/>
</dbReference>
<dbReference type="Gene3D" id="2.60.120.560">
    <property type="entry name" value="Exo-inulinase, domain 1"/>
    <property type="match status" value="1"/>
</dbReference>
<dbReference type="SUPFAM" id="SSF49899">
    <property type="entry name" value="Concanavalin A-like lectins/glucanases"/>
    <property type="match status" value="1"/>
</dbReference>
<feature type="domain" description="Glycosyl hydrolase family 32 N-terminal" evidence="5">
    <location>
        <begin position="14"/>
        <end position="322"/>
    </location>
</feature>
<dbReference type="AlphaFoldDB" id="A0A174AWT4"/>
<evidence type="ECO:0000256" key="2">
    <source>
        <dbReference type="ARBA" id="ARBA00022801"/>
    </source>
</evidence>
<comment type="similarity">
    <text evidence="1 4">Belongs to the glycosyl hydrolase 32 family.</text>
</comment>
<dbReference type="SMART" id="SM00640">
    <property type="entry name" value="Glyco_32"/>
    <property type="match status" value="1"/>
</dbReference>
<dbReference type="CDD" id="cd18622">
    <property type="entry name" value="GH32_Inu-like"/>
    <property type="match status" value="1"/>
</dbReference>
<reference evidence="8" key="2">
    <citation type="submission" date="2022-01" db="EMBL/GenBank/DDBJ databases">
        <title>Collection of gut derived symbiotic bacterial strains cultured from healthy donors.</title>
        <authorList>
            <person name="Lin H."/>
            <person name="Kohout C."/>
            <person name="Waligurski E."/>
            <person name="Pamer E.G."/>
        </authorList>
    </citation>
    <scope>NUCLEOTIDE SEQUENCE</scope>
    <source>
        <strain evidence="8">DFI.5.49</strain>
    </source>
</reference>
<dbReference type="SUPFAM" id="SSF75005">
    <property type="entry name" value="Arabinanase/levansucrase/invertase"/>
    <property type="match status" value="1"/>
</dbReference>
<dbReference type="Gene3D" id="2.115.10.20">
    <property type="entry name" value="Glycosyl hydrolase domain, family 43"/>
    <property type="match status" value="1"/>
</dbReference>
<dbReference type="InterPro" id="IPR023296">
    <property type="entry name" value="Glyco_hydro_beta-prop_sf"/>
</dbReference>
<evidence type="ECO:0000259" key="5">
    <source>
        <dbReference type="Pfam" id="PF00251"/>
    </source>
</evidence>
<evidence type="ECO:0000256" key="3">
    <source>
        <dbReference type="ARBA" id="ARBA00023295"/>
    </source>
</evidence>
<evidence type="ECO:0000313" key="7">
    <source>
        <dbReference type="EMBL" id="CUN92389.1"/>
    </source>
</evidence>
<organism evidence="7 9">
    <name type="scientific">Fusicatenibacter saccharivorans</name>
    <dbReference type="NCBI Taxonomy" id="1150298"/>
    <lineage>
        <taxon>Bacteria</taxon>
        <taxon>Bacillati</taxon>
        <taxon>Bacillota</taxon>
        <taxon>Clostridia</taxon>
        <taxon>Lachnospirales</taxon>
        <taxon>Lachnospiraceae</taxon>
        <taxon>Fusicatenibacter</taxon>
    </lineage>
</organism>
<dbReference type="EMBL" id="CYYV01000004">
    <property type="protein sequence ID" value="CUN92389.1"/>
    <property type="molecule type" value="Genomic_DNA"/>
</dbReference>
<evidence type="ECO:0000256" key="4">
    <source>
        <dbReference type="RuleBase" id="RU362110"/>
    </source>
</evidence>
<name>A0A174AWT4_9FIRM</name>